<organism evidence="1 2">
    <name type="scientific">Bauhinia variegata</name>
    <name type="common">Purple orchid tree</name>
    <name type="synonym">Phanera variegata</name>
    <dbReference type="NCBI Taxonomy" id="167791"/>
    <lineage>
        <taxon>Eukaryota</taxon>
        <taxon>Viridiplantae</taxon>
        <taxon>Streptophyta</taxon>
        <taxon>Embryophyta</taxon>
        <taxon>Tracheophyta</taxon>
        <taxon>Spermatophyta</taxon>
        <taxon>Magnoliopsida</taxon>
        <taxon>eudicotyledons</taxon>
        <taxon>Gunneridae</taxon>
        <taxon>Pentapetalae</taxon>
        <taxon>rosids</taxon>
        <taxon>fabids</taxon>
        <taxon>Fabales</taxon>
        <taxon>Fabaceae</taxon>
        <taxon>Cercidoideae</taxon>
        <taxon>Cercideae</taxon>
        <taxon>Bauhiniinae</taxon>
        <taxon>Bauhinia</taxon>
    </lineage>
</organism>
<reference evidence="1 2" key="1">
    <citation type="journal article" date="2022" name="DNA Res.">
        <title>Chromosomal-level genome assembly of the orchid tree Bauhinia variegata (Leguminosae; Cercidoideae) supports the allotetraploid origin hypothesis of Bauhinia.</title>
        <authorList>
            <person name="Zhong Y."/>
            <person name="Chen Y."/>
            <person name="Zheng D."/>
            <person name="Pang J."/>
            <person name="Liu Y."/>
            <person name="Luo S."/>
            <person name="Meng S."/>
            <person name="Qian L."/>
            <person name="Wei D."/>
            <person name="Dai S."/>
            <person name="Zhou R."/>
        </authorList>
    </citation>
    <scope>NUCLEOTIDE SEQUENCE [LARGE SCALE GENOMIC DNA]</scope>
    <source>
        <strain evidence="1">BV-YZ2020</strain>
    </source>
</reference>
<keyword evidence="2" id="KW-1185">Reference proteome</keyword>
<evidence type="ECO:0000313" key="2">
    <source>
        <dbReference type="Proteomes" id="UP000828941"/>
    </source>
</evidence>
<sequence length="231" mass="24849">MAKNPSLLSLLIIALALVSCRNAGGIVTYWGQSVKEGTLTETCNSGLYQVVNIAFLSTFGSGRRPQINLSGHCNHAVNNCKFLSTGIRNCQAKCIKVMLSIGGGKMSNSYSLSSAADYIYGNFLGGKSRSRPLGDAVLDGVDFDIEGGGGLFDYVWIQFYNNRACEYDNGKFYVGLPASSGAASSGYVSTTTLIKEVLPFVKGSSKYGGLMLWDRYADKQSGYSTTIKRRV</sequence>
<comment type="caution">
    <text evidence="1">The sequence shown here is derived from an EMBL/GenBank/DDBJ whole genome shotgun (WGS) entry which is preliminary data.</text>
</comment>
<protein>
    <submittedName>
        <fullName evidence="1">Uncharacterized protein</fullName>
    </submittedName>
</protein>
<dbReference type="Proteomes" id="UP000828941">
    <property type="component" value="Chromosome 2"/>
</dbReference>
<name>A0ACB9Q2Y0_BAUVA</name>
<evidence type="ECO:0000313" key="1">
    <source>
        <dbReference type="EMBL" id="KAI4355166.1"/>
    </source>
</evidence>
<proteinExistence type="predicted"/>
<accession>A0ACB9Q2Y0</accession>
<gene>
    <name evidence="1" type="ORF">L6164_003964</name>
</gene>
<dbReference type="EMBL" id="CM039427">
    <property type="protein sequence ID" value="KAI4355166.1"/>
    <property type="molecule type" value="Genomic_DNA"/>
</dbReference>